<evidence type="ECO:0000256" key="2">
    <source>
        <dbReference type="ARBA" id="ARBA00022840"/>
    </source>
</evidence>
<dbReference type="SUPFAM" id="SSF52540">
    <property type="entry name" value="P-loop containing nucleoside triphosphate hydrolases"/>
    <property type="match status" value="1"/>
</dbReference>
<keyword evidence="4" id="KW-0238">DNA-binding</keyword>
<dbReference type="InterPro" id="IPR058031">
    <property type="entry name" value="AAA_lid_NorR"/>
</dbReference>
<proteinExistence type="predicted"/>
<dbReference type="SUPFAM" id="SSF52172">
    <property type="entry name" value="CheY-like"/>
    <property type="match status" value="1"/>
</dbReference>
<keyword evidence="5" id="KW-0804">Transcription</keyword>
<dbReference type="SUPFAM" id="SSF46689">
    <property type="entry name" value="Homeodomain-like"/>
    <property type="match status" value="1"/>
</dbReference>
<dbReference type="InterPro" id="IPR025944">
    <property type="entry name" value="Sigma_54_int_dom_CS"/>
</dbReference>
<dbReference type="RefSeq" id="WP_247808967.1">
    <property type="nucleotide sequence ID" value="NZ_CP095855.1"/>
</dbReference>
<dbReference type="PROSITE" id="PS50045">
    <property type="entry name" value="SIGMA54_INTERACT_4"/>
    <property type="match status" value="1"/>
</dbReference>
<dbReference type="InterPro" id="IPR001789">
    <property type="entry name" value="Sig_transdc_resp-reg_receiver"/>
</dbReference>
<keyword evidence="6" id="KW-0597">Phosphoprotein</keyword>
<gene>
    <name evidence="9" type="ORF">MYF79_17615</name>
</gene>
<keyword evidence="10" id="KW-1185">Reference proteome</keyword>
<dbReference type="PROSITE" id="PS00676">
    <property type="entry name" value="SIGMA54_INTERACT_2"/>
    <property type="match status" value="1"/>
</dbReference>
<evidence type="ECO:0000256" key="6">
    <source>
        <dbReference type="PROSITE-ProRule" id="PRU00169"/>
    </source>
</evidence>
<evidence type="ECO:0000256" key="4">
    <source>
        <dbReference type="ARBA" id="ARBA00023125"/>
    </source>
</evidence>
<name>A0ABY4HSL2_CHIFI</name>
<dbReference type="PROSITE" id="PS00675">
    <property type="entry name" value="SIGMA54_INTERACT_1"/>
    <property type="match status" value="1"/>
</dbReference>
<dbReference type="InterPro" id="IPR025662">
    <property type="entry name" value="Sigma_54_int_dom_ATP-bd_1"/>
</dbReference>
<evidence type="ECO:0000259" key="8">
    <source>
        <dbReference type="PROSITE" id="PS50110"/>
    </source>
</evidence>
<dbReference type="InterPro" id="IPR002078">
    <property type="entry name" value="Sigma_54_int"/>
</dbReference>
<dbReference type="PROSITE" id="PS00688">
    <property type="entry name" value="SIGMA54_INTERACT_3"/>
    <property type="match status" value="1"/>
</dbReference>
<dbReference type="InterPro" id="IPR011006">
    <property type="entry name" value="CheY-like_superfamily"/>
</dbReference>
<dbReference type="SMART" id="SM00448">
    <property type="entry name" value="REC"/>
    <property type="match status" value="1"/>
</dbReference>
<dbReference type="CDD" id="cd00009">
    <property type="entry name" value="AAA"/>
    <property type="match status" value="1"/>
</dbReference>
<feature type="domain" description="Response regulatory" evidence="8">
    <location>
        <begin position="4"/>
        <end position="118"/>
    </location>
</feature>
<evidence type="ECO:0000256" key="3">
    <source>
        <dbReference type="ARBA" id="ARBA00023015"/>
    </source>
</evidence>
<feature type="modified residue" description="4-aspartylphosphate" evidence="6">
    <location>
        <position position="54"/>
    </location>
</feature>
<dbReference type="Gene3D" id="3.40.50.300">
    <property type="entry name" value="P-loop containing nucleotide triphosphate hydrolases"/>
    <property type="match status" value="1"/>
</dbReference>
<keyword evidence="2" id="KW-0067">ATP-binding</keyword>
<dbReference type="InterPro" id="IPR009057">
    <property type="entry name" value="Homeodomain-like_sf"/>
</dbReference>
<evidence type="ECO:0000313" key="9">
    <source>
        <dbReference type="EMBL" id="UPK66757.1"/>
    </source>
</evidence>
<dbReference type="PROSITE" id="PS50110">
    <property type="entry name" value="RESPONSE_REGULATORY"/>
    <property type="match status" value="1"/>
</dbReference>
<dbReference type="Pfam" id="PF00072">
    <property type="entry name" value="Response_reg"/>
    <property type="match status" value="1"/>
</dbReference>
<dbReference type="SMART" id="SM00382">
    <property type="entry name" value="AAA"/>
    <property type="match status" value="1"/>
</dbReference>
<evidence type="ECO:0000313" key="10">
    <source>
        <dbReference type="Proteomes" id="UP000830198"/>
    </source>
</evidence>
<organism evidence="9 10">
    <name type="scientific">Chitinophaga filiformis</name>
    <name type="common">Myxococcus filiformis</name>
    <name type="synonym">Flexibacter filiformis</name>
    <dbReference type="NCBI Taxonomy" id="104663"/>
    <lineage>
        <taxon>Bacteria</taxon>
        <taxon>Pseudomonadati</taxon>
        <taxon>Bacteroidota</taxon>
        <taxon>Chitinophagia</taxon>
        <taxon>Chitinophagales</taxon>
        <taxon>Chitinophagaceae</taxon>
        <taxon>Chitinophaga</taxon>
    </lineage>
</organism>
<feature type="domain" description="Sigma-54 factor interaction" evidence="7">
    <location>
        <begin position="335"/>
        <end position="564"/>
    </location>
</feature>
<sequence length="660" mass="74604">MKKKVLIVEDEFIVANNLRQVLQRFGYEVSGIAASGEEAEELLQREKPDIALLDIRLQGKLSGIDLARKLRSEHIAFIYLSANSNRKILEEARATEPYGFLVKPFRKKDLMVMLDIAWYRHMHSLEARERREHLLQQQIEEAAHEDATGRQKILKLARILLPHIPFDFITSGLRPLNTAQFDDKGYLRIGFDEYQFIGTEELLTITNLKKAALPVVLANSQTDINTVICNEIQDEKLHVPSLLKTLAGTFNIRSYLVFPVTLNNGLSFHYFFYSRRLDVYTDNHIALLNRLRPSITALSERIMYEDDPADSLLNPAGAFTNLQGETVNRPEFRNIIGSHHLLLAALDLTAQVAPHNTSVLILGESGTGKEQVAQSIHLLSPRKNAPFIKVNCAAIPATLIESELFGHEKGAFTGATEKRKGKFEQADGGTVFLDEIGELPLEMQVKILRVLQEKEIEPIGGNAPLQVNVRIVAATNRNLEEEVARGNFRLDLYYRLNVFPITLPPLRERRSDIEGLAVYFAEKFCREFNKPFNGITASMMETMLTYDWPGNIRQLENVLEQSAILNDGRSPLELRRNLTGTSPAPLATTDIKTLDDVKRVQRETEREYIISILRKTAGRIRGANGAAELLNIKPTTLESKMEKLDIKKNDFLSSTKDIRG</sequence>
<dbReference type="Proteomes" id="UP000830198">
    <property type="component" value="Chromosome"/>
</dbReference>
<dbReference type="InterPro" id="IPR003593">
    <property type="entry name" value="AAA+_ATPase"/>
</dbReference>
<evidence type="ECO:0000259" key="7">
    <source>
        <dbReference type="PROSITE" id="PS50045"/>
    </source>
</evidence>
<keyword evidence="1" id="KW-0547">Nucleotide-binding</keyword>
<keyword evidence="3" id="KW-0805">Transcription regulation</keyword>
<dbReference type="InterPro" id="IPR027417">
    <property type="entry name" value="P-loop_NTPase"/>
</dbReference>
<dbReference type="PANTHER" id="PTHR32071:SF117">
    <property type="entry name" value="PTS-DEPENDENT DIHYDROXYACETONE KINASE OPERON REGULATORY PROTEIN-RELATED"/>
    <property type="match status" value="1"/>
</dbReference>
<dbReference type="Gene3D" id="1.10.10.60">
    <property type="entry name" value="Homeodomain-like"/>
    <property type="match status" value="1"/>
</dbReference>
<protein>
    <submittedName>
        <fullName evidence="9">Sigma 54-interacting response regulator</fullName>
    </submittedName>
</protein>
<dbReference type="EMBL" id="CP095855">
    <property type="protein sequence ID" value="UPK66757.1"/>
    <property type="molecule type" value="Genomic_DNA"/>
</dbReference>
<evidence type="ECO:0000256" key="1">
    <source>
        <dbReference type="ARBA" id="ARBA00022741"/>
    </source>
</evidence>
<dbReference type="PANTHER" id="PTHR32071">
    <property type="entry name" value="TRANSCRIPTIONAL REGULATORY PROTEIN"/>
    <property type="match status" value="1"/>
</dbReference>
<dbReference type="Pfam" id="PF00158">
    <property type="entry name" value="Sigma54_activat"/>
    <property type="match status" value="1"/>
</dbReference>
<dbReference type="Pfam" id="PF25601">
    <property type="entry name" value="AAA_lid_14"/>
    <property type="match status" value="1"/>
</dbReference>
<dbReference type="CDD" id="cd17534">
    <property type="entry name" value="REC_DC-like"/>
    <property type="match status" value="1"/>
</dbReference>
<reference evidence="9 10" key="1">
    <citation type="submission" date="2022-04" db="EMBL/GenBank/DDBJ databases">
        <title>The arsenic-methylating capacity of Chitinophaga filiformis YT5 during chitin decomposition.</title>
        <authorList>
            <person name="Chen G."/>
            <person name="Liang Y."/>
        </authorList>
    </citation>
    <scope>NUCLEOTIDE SEQUENCE [LARGE SCALE GENOMIC DNA]</scope>
    <source>
        <strain evidence="9 10">YT5</strain>
    </source>
</reference>
<accession>A0ABY4HSL2</accession>
<dbReference type="Gene3D" id="1.10.8.60">
    <property type="match status" value="1"/>
</dbReference>
<dbReference type="InterPro" id="IPR025943">
    <property type="entry name" value="Sigma_54_int_dom_ATP-bd_2"/>
</dbReference>
<evidence type="ECO:0000256" key="5">
    <source>
        <dbReference type="ARBA" id="ARBA00023163"/>
    </source>
</evidence>
<dbReference type="Gene3D" id="3.40.50.2300">
    <property type="match status" value="1"/>
</dbReference>